<keyword evidence="2" id="KW-1185">Reference proteome</keyword>
<evidence type="ECO:0008006" key="3">
    <source>
        <dbReference type="Google" id="ProtNLM"/>
    </source>
</evidence>
<dbReference type="OrthoDB" id="5083100at2"/>
<reference evidence="2" key="1">
    <citation type="submission" date="2016-10" db="EMBL/GenBank/DDBJ databases">
        <authorList>
            <person name="Varghese N."/>
            <person name="Submissions S."/>
        </authorList>
    </citation>
    <scope>NUCLEOTIDE SEQUENCE [LARGE SCALE GENOMIC DNA]</scope>
    <source>
        <strain evidence="2">DSM 16089</strain>
    </source>
</reference>
<name>A0A1H4NG07_9MICO</name>
<gene>
    <name evidence="1" type="ORF">SAMN04489807_2464</name>
</gene>
<accession>A0A1H4NG07</accession>
<dbReference type="EMBL" id="FNSQ01000005">
    <property type="protein sequence ID" value="SEB94116.1"/>
    <property type="molecule type" value="Genomic_DNA"/>
</dbReference>
<dbReference type="Proteomes" id="UP000183750">
    <property type="component" value="Unassembled WGS sequence"/>
</dbReference>
<organism evidence="1 2">
    <name type="scientific">Microbacterium hydrocarbonoxydans</name>
    <dbReference type="NCBI Taxonomy" id="273678"/>
    <lineage>
        <taxon>Bacteria</taxon>
        <taxon>Bacillati</taxon>
        <taxon>Actinomycetota</taxon>
        <taxon>Actinomycetes</taxon>
        <taxon>Micrococcales</taxon>
        <taxon>Microbacteriaceae</taxon>
        <taxon>Microbacterium</taxon>
    </lineage>
</organism>
<proteinExistence type="predicted"/>
<dbReference type="RefSeq" id="WP_060926518.1">
    <property type="nucleotide sequence ID" value="NZ_FNSQ01000005.1"/>
</dbReference>
<sequence length="206" mass="20893">MNNFARSRRAFWGDIRFLIGLALVALSIGGVWAVLSSSGTTTPVLQAGRTVVTGEPLVSGDFRTVEVNLGAVAGEYLEPGDLRPGLIASRTVAEGELVPRSAAEPADARRSTTLVIESSTGIPSDVATGSVVELWHAPAVADGAPAEPPRILVADAIVATVTRSEGMLAGDATAVEVVIDRADVAEVLAAITGGSVLSVVPIGAGS</sequence>
<protein>
    <recommendedName>
        <fullName evidence="3">SAF domain-containing protein</fullName>
    </recommendedName>
</protein>
<evidence type="ECO:0000313" key="2">
    <source>
        <dbReference type="Proteomes" id="UP000183750"/>
    </source>
</evidence>
<dbReference type="AlphaFoldDB" id="A0A1H4NG07"/>
<evidence type="ECO:0000313" key="1">
    <source>
        <dbReference type="EMBL" id="SEB94116.1"/>
    </source>
</evidence>